<dbReference type="Pfam" id="PF14450">
    <property type="entry name" value="FtsA"/>
    <property type="match status" value="1"/>
</dbReference>
<proteinExistence type="predicted"/>
<protein>
    <submittedName>
        <fullName evidence="2">Cell division protein FtsA</fullName>
    </submittedName>
</protein>
<evidence type="ECO:0000259" key="1">
    <source>
        <dbReference type="SMART" id="SM00842"/>
    </source>
</evidence>
<feature type="domain" description="SHS2" evidence="1">
    <location>
        <begin position="6"/>
        <end position="205"/>
    </location>
</feature>
<evidence type="ECO:0000313" key="3">
    <source>
        <dbReference type="Proteomes" id="UP000595564"/>
    </source>
</evidence>
<dbReference type="KEGG" id="thyd:TTHT_1280"/>
<gene>
    <name evidence="2" type="primary">ftsA</name>
    <name evidence="2" type="ORF">TTHT_1280</name>
</gene>
<dbReference type="GO" id="GO:0051301">
    <property type="term" value="P:cell division"/>
    <property type="evidence" value="ECO:0007669"/>
    <property type="project" value="UniProtKB-KW"/>
</dbReference>
<dbReference type="AlphaFoldDB" id="A0A7R6PMF9"/>
<dbReference type="RefSeq" id="WP_201327101.1">
    <property type="nucleotide sequence ID" value="NZ_AP017470.1"/>
</dbReference>
<dbReference type="EMBL" id="AP017470">
    <property type="protein sequence ID" value="BBB32797.1"/>
    <property type="molecule type" value="Genomic_DNA"/>
</dbReference>
<accession>A0A7R6PMF9</accession>
<dbReference type="PANTHER" id="PTHR32432:SF4">
    <property type="entry name" value="CELL DIVISION PROTEIN FTSA"/>
    <property type="match status" value="1"/>
</dbReference>
<dbReference type="InterPro" id="IPR050696">
    <property type="entry name" value="FtsA/MreB"/>
</dbReference>
<dbReference type="PANTHER" id="PTHR32432">
    <property type="entry name" value="CELL DIVISION PROTEIN FTSA-RELATED"/>
    <property type="match status" value="1"/>
</dbReference>
<keyword evidence="3" id="KW-1185">Reference proteome</keyword>
<dbReference type="Proteomes" id="UP000595564">
    <property type="component" value="Chromosome"/>
</dbReference>
<keyword evidence="2" id="KW-0132">Cell division</keyword>
<dbReference type="GO" id="GO:0032153">
    <property type="term" value="C:cell division site"/>
    <property type="evidence" value="ECO:0007669"/>
    <property type="project" value="TreeGrafter"/>
</dbReference>
<name>A0A7R6PMF9_9BACT</name>
<keyword evidence="2" id="KW-0131">Cell cycle</keyword>
<evidence type="ECO:0000313" key="2">
    <source>
        <dbReference type="EMBL" id="BBB32797.1"/>
    </source>
</evidence>
<sequence length="428" mass="47947">MGRKLTLALDLGSYELKGIIFEIVEYKNTIHVLAAKKEKTLGIEEGKIKNPNLLKEQVEKVIESLTEEVGDYVDDVYLSIPPINTLQNNMVKQMIVADSTGSAIIDNSHVSELTEKLIDEIKRKSESQQLTLIDFMINEYSTSPTPKSKYEIVDNPIGMHAYSLGMDMFFVLAESYVISTLQNIFDELEVILDKVTVPYVPGSLKAVPYTARKNGALYIDFGASFTDAVVFKNNSIVHSYSLPLGGDTITSDLVRAFGKNIDDRNFELAEKMKKKYSNLIIEAEDSQKNIFFEPDLLSDLFLNLEQVKLVMRERVKEIFSLIKDEVEQSNVLKARGINYAQVILAGGTAKFDGIADVAKEVFNLPVVVATPFIDSGVDFEEIDSPEFVPVYGLAEYFAGDLRKPELSSGIFNRVMGKLKTIFNRKKRG</sequence>
<organism evidence="2 3">
    <name type="scientific">Thermotomaculum hydrothermale</name>
    <dbReference type="NCBI Taxonomy" id="981385"/>
    <lineage>
        <taxon>Bacteria</taxon>
        <taxon>Pseudomonadati</taxon>
        <taxon>Acidobacteriota</taxon>
        <taxon>Holophagae</taxon>
        <taxon>Thermotomaculales</taxon>
        <taxon>Thermotomaculaceae</taxon>
        <taxon>Thermotomaculum</taxon>
    </lineage>
</organism>
<dbReference type="SUPFAM" id="SSF53067">
    <property type="entry name" value="Actin-like ATPase domain"/>
    <property type="match status" value="2"/>
</dbReference>
<dbReference type="InterPro" id="IPR003494">
    <property type="entry name" value="SHS2_FtsA"/>
</dbReference>
<dbReference type="GO" id="GO:0009898">
    <property type="term" value="C:cytoplasmic side of plasma membrane"/>
    <property type="evidence" value="ECO:0007669"/>
    <property type="project" value="TreeGrafter"/>
</dbReference>
<dbReference type="InterPro" id="IPR043129">
    <property type="entry name" value="ATPase_NBD"/>
</dbReference>
<dbReference type="SMART" id="SM00842">
    <property type="entry name" value="FtsA"/>
    <property type="match status" value="1"/>
</dbReference>
<dbReference type="Gene3D" id="3.30.420.40">
    <property type="match status" value="2"/>
</dbReference>
<reference evidence="2 3" key="1">
    <citation type="journal article" date="2012" name="Extremophiles">
        <title>Thermotomaculum hydrothermale gen. nov., sp. nov., a novel heterotrophic thermophile within the phylum Acidobacteria from a deep-sea hydrothermal vent chimney in the Southern Okinawa Trough.</title>
        <authorList>
            <person name="Izumi H."/>
            <person name="Nunoura T."/>
            <person name="Miyazaki M."/>
            <person name="Mino S."/>
            <person name="Toki T."/>
            <person name="Takai K."/>
            <person name="Sako Y."/>
            <person name="Sawabe T."/>
            <person name="Nakagawa S."/>
        </authorList>
    </citation>
    <scope>NUCLEOTIDE SEQUENCE [LARGE SCALE GENOMIC DNA]</scope>
    <source>
        <strain evidence="2 3">AC55</strain>
    </source>
</reference>